<organism evidence="2 3">
    <name type="scientific">Rhodotorula paludigena</name>
    <dbReference type="NCBI Taxonomy" id="86838"/>
    <lineage>
        <taxon>Eukaryota</taxon>
        <taxon>Fungi</taxon>
        <taxon>Dikarya</taxon>
        <taxon>Basidiomycota</taxon>
        <taxon>Pucciniomycotina</taxon>
        <taxon>Microbotryomycetes</taxon>
        <taxon>Sporidiobolales</taxon>
        <taxon>Sporidiobolaceae</taxon>
        <taxon>Rhodotorula</taxon>
    </lineage>
</organism>
<comment type="caution">
    <text evidence="2">The sequence shown here is derived from an EMBL/GenBank/DDBJ whole genome shotgun (WGS) entry which is preliminary data.</text>
</comment>
<keyword evidence="3" id="KW-1185">Reference proteome</keyword>
<feature type="compositionally biased region" description="Pro residues" evidence="1">
    <location>
        <begin position="290"/>
        <end position="305"/>
    </location>
</feature>
<feature type="compositionally biased region" description="Basic and acidic residues" evidence="1">
    <location>
        <begin position="74"/>
        <end position="91"/>
    </location>
</feature>
<feature type="compositionally biased region" description="Basic residues" evidence="1">
    <location>
        <begin position="617"/>
        <end position="628"/>
    </location>
</feature>
<sequence>MHACECECGHHAWDEPAEASPADLASRAIRPLPLRKRQRVDQPGQLPVEVHQGVAALSLSSAALPESGSESDSDDRLARDARAAARAREASAHTAGRRATSRSSGFRNEHGEADGREWDDWLAAQHHPLPLDVSRDPERTSGEAPDHSTQTTNSLDPGSTSSDSPPTSPALSGSDSHNLFGDEGQRIAKTLATASSFSPAGLFGGLGLATLHPSLAPPVAERHFDEDEDGDEDSYGVVDRSRPPVEPTFASQASATALGLGESNKKKRKIPGLSIGSAPPRDADTSVEPVQPPAPVAPVTRPEPTPSSEFKSSKGPLAPVNPPTTAEAALAKLRIRPPHVSLCDICFTNRRHRRKRFRASAVKQHPLALPDAPAFVPPAMPREGPAPMAGVKGSKAIKLAMKAAKEREKEKERVRMLFAHVRVPDDLYDPRGKANPPPSVVTRAIKADLDRRKKDGVPMGAEGGDSLLDSATHALDLFTFAERPPPLVEQRWNAVNDQKDRLKAAKERAARAREEEEKRRREKEERERAEAAAAAEAPPPAPAPAPATAVASRAAAPAAAPARSSAAPRATTAPATVPAVPAPGAPATPVSVPPAPTPPPAAALPPPPPPPPLPRKGSSKKGRKKRSAHANALNVHHRDNYVPSRLPSHVTPSQGPHDGTPQLTSWPASEEALASAGPYASTCGGGHFCGHDEWLCLFCEYELFYGEESLLYKAIRKRKNVLKVRRKAQARAHKATGAAAGEAAPAAASTSAAVPSPAALADPGAAGTEDWGTGERSDLRSGTPEECSEDGEEDYRPAGVSSPLEEVS</sequence>
<gene>
    <name evidence="2" type="ORF">Rhopal_004572-T1</name>
</gene>
<feature type="region of interest" description="Disordered" evidence="1">
    <location>
        <begin position="61"/>
        <end position="112"/>
    </location>
</feature>
<evidence type="ECO:0000313" key="3">
    <source>
        <dbReference type="Proteomes" id="UP001342314"/>
    </source>
</evidence>
<feature type="region of interest" description="Disordered" evidence="1">
    <location>
        <begin position="751"/>
        <end position="808"/>
    </location>
</feature>
<feature type="region of interest" description="Disordered" evidence="1">
    <location>
        <begin position="130"/>
        <end position="182"/>
    </location>
</feature>
<name>A0AAV5GQM2_9BASI</name>
<feature type="compositionally biased region" description="Basic and acidic residues" evidence="1">
    <location>
        <begin position="133"/>
        <end position="146"/>
    </location>
</feature>
<feature type="compositionally biased region" description="Low complexity" evidence="1">
    <location>
        <begin position="751"/>
        <end position="761"/>
    </location>
</feature>
<feature type="compositionally biased region" description="Pro residues" evidence="1">
    <location>
        <begin position="580"/>
        <end position="614"/>
    </location>
</feature>
<proteinExistence type="predicted"/>
<dbReference type="Proteomes" id="UP001342314">
    <property type="component" value="Unassembled WGS sequence"/>
</dbReference>
<feature type="compositionally biased region" description="Basic and acidic residues" evidence="1">
    <location>
        <begin position="497"/>
        <end position="530"/>
    </location>
</feature>
<evidence type="ECO:0000313" key="2">
    <source>
        <dbReference type="EMBL" id="GJN91549.1"/>
    </source>
</evidence>
<protein>
    <submittedName>
        <fullName evidence="2">Uncharacterized protein</fullName>
    </submittedName>
</protein>
<feature type="region of interest" description="Disordered" evidence="1">
    <location>
        <begin position="489"/>
        <end position="670"/>
    </location>
</feature>
<dbReference type="AlphaFoldDB" id="A0AAV5GQM2"/>
<feature type="compositionally biased region" description="Low complexity" evidence="1">
    <location>
        <begin position="546"/>
        <end position="579"/>
    </location>
</feature>
<accession>A0AAV5GQM2</accession>
<evidence type="ECO:0000256" key="1">
    <source>
        <dbReference type="SAM" id="MobiDB-lite"/>
    </source>
</evidence>
<feature type="region of interest" description="Disordered" evidence="1">
    <location>
        <begin position="224"/>
        <end position="323"/>
    </location>
</feature>
<feature type="compositionally biased region" description="Low complexity" evidence="1">
    <location>
        <begin position="154"/>
        <end position="172"/>
    </location>
</feature>
<dbReference type="EMBL" id="BQKY01000009">
    <property type="protein sequence ID" value="GJN91549.1"/>
    <property type="molecule type" value="Genomic_DNA"/>
</dbReference>
<reference evidence="2 3" key="1">
    <citation type="submission" date="2021-12" db="EMBL/GenBank/DDBJ databases">
        <title>High titer production of polyol ester of fatty acids by Rhodotorula paludigena BS15 towards product separation-free biomass refinery.</title>
        <authorList>
            <person name="Mano J."/>
            <person name="Ono H."/>
            <person name="Tanaka T."/>
            <person name="Naito K."/>
            <person name="Sushida H."/>
            <person name="Ike M."/>
            <person name="Tokuyasu K."/>
            <person name="Kitaoka M."/>
        </authorList>
    </citation>
    <scope>NUCLEOTIDE SEQUENCE [LARGE SCALE GENOMIC DNA]</scope>
    <source>
        <strain evidence="2 3">BS15</strain>
    </source>
</reference>